<dbReference type="EMBL" id="JBBMFP010000008">
    <property type="protein sequence ID" value="MEQ2431416.1"/>
    <property type="molecule type" value="Genomic_DNA"/>
</dbReference>
<proteinExistence type="predicted"/>
<evidence type="ECO:0000313" key="2">
    <source>
        <dbReference type="Proteomes" id="UP001457898"/>
    </source>
</evidence>
<accession>A0ABV1DNM2</accession>
<evidence type="ECO:0000313" key="1">
    <source>
        <dbReference type="EMBL" id="MEQ2431416.1"/>
    </source>
</evidence>
<gene>
    <name evidence="1" type="ORF">WMO65_10415</name>
</gene>
<name>A0ABV1DNM2_9FIRM</name>
<protein>
    <submittedName>
        <fullName evidence="1">Uncharacterized protein</fullName>
    </submittedName>
</protein>
<reference evidence="1 2" key="1">
    <citation type="submission" date="2024-03" db="EMBL/GenBank/DDBJ databases">
        <title>Human intestinal bacterial collection.</title>
        <authorList>
            <person name="Pauvert C."/>
            <person name="Hitch T.C.A."/>
            <person name="Clavel T."/>
        </authorList>
    </citation>
    <scope>NUCLEOTIDE SEQUENCE [LARGE SCALE GENOMIC DNA]</scope>
    <source>
        <strain evidence="1 2">CLA-SR-H028</strain>
    </source>
</reference>
<organism evidence="1 2">
    <name type="scientific">Blautia caccae</name>
    <dbReference type="NCBI Taxonomy" id="3133175"/>
    <lineage>
        <taxon>Bacteria</taxon>
        <taxon>Bacillati</taxon>
        <taxon>Bacillota</taxon>
        <taxon>Clostridia</taxon>
        <taxon>Lachnospirales</taxon>
        <taxon>Lachnospiraceae</taxon>
        <taxon>Blautia</taxon>
    </lineage>
</organism>
<dbReference type="RefSeq" id="WP_148391693.1">
    <property type="nucleotide sequence ID" value="NZ_JBBMFP010000008.1"/>
</dbReference>
<sequence length="87" mass="10238">MNVKELKNIFREVDEELMVLLYEASGKHLFRKSLGELMKDTTFDKYHCEETTCVFNYDCDAKYESAEEIKKQFLICVEVTKKADPSE</sequence>
<dbReference type="Proteomes" id="UP001457898">
    <property type="component" value="Unassembled WGS sequence"/>
</dbReference>
<comment type="caution">
    <text evidence="1">The sequence shown here is derived from an EMBL/GenBank/DDBJ whole genome shotgun (WGS) entry which is preliminary data.</text>
</comment>
<keyword evidence="2" id="KW-1185">Reference proteome</keyword>